<feature type="transmembrane region" description="Helical" evidence="2">
    <location>
        <begin position="130"/>
        <end position="151"/>
    </location>
</feature>
<sequence length="327" mass="36571">MANASAGRESSVSLITAFVTMHTFAWICCSIIIITVILCPGKIHRQSTWINLNFSWIVACFIFAFLLTTGQLFKADPDPSICTFQAAAVNTVPSLIAGTMLAFTLQLWFNIHLNPNRTATIMSPRNRDKLLIIVPYVVPFIEFFASLGYALQNPHQVSLTDSGMFCGITNPIPGQFSAIYSALLMIPTLFVQGILSLYIYRNWYRFTANNRNTLGIIVRLAMFTFFGVIGIVVSLINLASPANSSEANILESLPPISFVFIFGFQEDIFRVWMFWRPSGRGDNTRSRAPRNEIHSQSQSYSSDIELGSDSSFERDEIDMEGECDYDG</sequence>
<keyword evidence="2" id="KW-0812">Transmembrane</keyword>
<accession>A0A6A4HMU5</accession>
<keyword evidence="4" id="KW-1185">Reference proteome</keyword>
<dbReference type="Proteomes" id="UP000799118">
    <property type="component" value="Unassembled WGS sequence"/>
</dbReference>
<feature type="transmembrane region" description="Helical" evidence="2">
    <location>
        <begin position="50"/>
        <end position="67"/>
    </location>
</feature>
<gene>
    <name evidence="3" type="ORF">BT96DRAFT_994015</name>
</gene>
<dbReference type="OrthoDB" id="3259067at2759"/>
<evidence type="ECO:0000256" key="2">
    <source>
        <dbReference type="SAM" id="Phobius"/>
    </source>
</evidence>
<feature type="transmembrane region" description="Helical" evidence="2">
    <location>
        <begin position="256"/>
        <end position="275"/>
    </location>
</feature>
<dbReference type="EMBL" id="ML769470">
    <property type="protein sequence ID" value="KAE9399396.1"/>
    <property type="molecule type" value="Genomic_DNA"/>
</dbReference>
<evidence type="ECO:0000313" key="4">
    <source>
        <dbReference type="Proteomes" id="UP000799118"/>
    </source>
</evidence>
<feature type="compositionally biased region" description="Basic and acidic residues" evidence="1">
    <location>
        <begin position="282"/>
        <end position="293"/>
    </location>
</feature>
<organism evidence="3 4">
    <name type="scientific">Gymnopus androsaceus JB14</name>
    <dbReference type="NCBI Taxonomy" id="1447944"/>
    <lineage>
        <taxon>Eukaryota</taxon>
        <taxon>Fungi</taxon>
        <taxon>Dikarya</taxon>
        <taxon>Basidiomycota</taxon>
        <taxon>Agaricomycotina</taxon>
        <taxon>Agaricomycetes</taxon>
        <taxon>Agaricomycetidae</taxon>
        <taxon>Agaricales</taxon>
        <taxon>Marasmiineae</taxon>
        <taxon>Omphalotaceae</taxon>
        <taxon>Gymnopus</taxon>
    </lineage>
</organism>
<dbReference type="AlphaFoldDB" id="A0A6A4HMU5"/>
<feature type="transmembrane region" description="Helical" evidence="2">
    <location>
        <begin position="12"/>
        <end position="38"/>
    </location>
</feature>
<name>A0A6A4HMU5_9AGAR</name>
<protein>
    <submittedName>
        <fullName evidence="3">Uncharacterized protein</fullName>
    </submittedName>
</protein>
<feature type="compositionally biased region" description="Acidic residues" evidence="1">
    <location>
        <begin position="315"/>
        <end position="327"/>
    </location>
</feature>
<feature type="region of interest" description="Disordered" evidence="1">
    <location>
        <begin position="281"/>
        <end position="327"/>
    </location>
</feature>
<evidence type="ECO:0000313" key="3">
    <source>
        <dbReference type="EMBL" id="KAE9399396.1"/>
    </source>
</evidence>
<keyword evidence="2" id="KW-1133">Transmembrane helix</keyword>
<feature type="transmembrane region" description="Helical" evidence="2">
    <location>
        <begin position="87"/>
        <end position="109"/>
    </location>
</feature>
<evidence type="ECO:0000256" key="1">
    <source>
        <dbReference type="SAM" id="MobiDB-lite"/>
    </source>
</evidence>
<keyword evidence="2" id="KW-0472">Membrane</keyword>
<feature type="transmembrane region" description="Helical" evidence="2">
    <location>
        <begin position="212"/>
        <end position="236"/>
    </location>
</feature>
<reference evidence="3" key="1">
    <citation type="journal article" date="2019" name="Environ. Microbiol.">
        <title>Fungal ecological strategies reflected in gene transcription - a case study of two litter decomposers.</title>
        <authorList>
            <person name="Barbi F."/>
            <person name="Kohler A."/>
            <person name="Barry K."/>
            <person name="Baskaran P."/>
            <person name="Daum C."/>
            <person name="Fauchery L."/>
            <person name="Ihrmark K."/>
            <person name="Kuo A."/>
            <person name="LaButti K."/>
            <person name="Lipzen A."/>
            <person name="Morin E."/>
            <person name="Grigoriev I.V."/>
            <person name="Henrissat B."/>
            <person name="Lindahl B."/>
            <person name="Martin F."/>
        </authorList>
    </citation>
    <scope>NUCLEOTIDE SEQUENCE</scope>
    <source>
        <strain evidence="3">JB14</strain>
    </source>
</reference>
<feature type="transmembrane region" description="Helical" evidence="2">
    <location>
        <begin position="178"/>
        <end position="200"/>
    </location>
</feature>
<proteinExistence type="predicted"/>